<organism evidence="3 4">
    <name type="scientific">Agaribacter marinus</name>
    <dbReference type="NCBI Taxonomy" id="1431249"/>
    <lineage>
        <taxon>Bacteria</taxon>
        <taxon>Pseudomonadati</taxon>
        <taxon>Pseudomonadota</taxon>
        <taxon>Gammaproteobacteria</taxon>
        <taxon>Alteromonadales</taxon>
        <taxon>Alteromonadaceae</taxon>
        <taxon>Agaribacter</taxon>
    </lineage>
</organism>
<sequence>MTNHKSNLRCIKHCLNCLILGFAAITSLSHASQECTDFKTGPTGDTTVRFTECKDPPPGGGTFPGSNGDAPTPRPTPPLPPPPPVNPPPPPKPEQPKPKTERQICLEKNQTAKQNRTECRATGSSTHTNNLKNDCLKGGQISIQAGSEFITVGVTFDQYTACKDIEDSKLQNAYDSCDVIFERAIKICPQ</sequence>
<feature type="compositionally biased region" description="Pro residues" evidence="1">
    <location>
        <begin position="72"/>
        <end position="93"/>
    </location>
</feature>
<reference evidence="3" key="1">
    <citation type="journal article" date="2014" name="Int. J. Syst. Evol. Microbiol.">
        <title>Complete genome sequence of Corynebacterium casei LMG S-19264T (=DSM 44701T), isolated from a smear-ripened cheese.</title>
        <authorList>
            <consortium name="US DOE Joint Genome Institute (JGI-PGF)"/>
            <person name="Walter F."/>
            <person name="Albersmeier A."/>
            <person name="Kalinowski J."/>
            <person name="Ruckert C."/>
        </authorList>
    </citation>
    <scope>NUCLEOTIDE SEQUENCE</scope>
    <source>
        <strain evidence="3">NBRC 110023</strain>
    </source>
</reference>
<name>A0AA37WKE4_9ALTE</name>
<feature type="region of interest" description="Disordered" evidence="1">
    <location>
        <begin position="38"/>
        <end position="101"/>
    </location>
</feature>
<feature type="signal peptide" evidence="2">
    <location>
        <begin position="1"/>
        <end position="31"/>
    </location>
</feature>
<proteinExistence type="predicted"/>
<gene>
    <name evidence="3" type="ORF">GCM10007852_16980</name>
</gene>
<dbReference type="Proteomes" id="UP001156601">
    <property type="component" value="Unassembled WGS sequence"/>
</dbReference>
<evidence type="ECO:0000313" key="3">
    <source>
        <dbReference type="EMBL" id="GLR70790.1"/>
    </source>
</evidence>
<protein>
    <recommendedName>
        <fullName evidence="5">Secreted protein</fullName>
    </recommendedName>
</protein>
<evidence type="ECO:0000256" key="2">
    <source>
        <dbReference type="SAM" id="SignalP"/>
    </source>
</evidence>
<evidence type="ECO:0000256" key="1">
    <source>
        <dbReference type="SAM" id="MobiDB-lite"/>
    </source>
</evidence>
<reference evidence="3" key="2">
    <citation type="submission" date="2023-01" db="EMBL/GenBank/DDBJ databases">
        <title>Draft genome sequence of Agaribacter marinus strain NBRC 110023.</title>
        <authorList>
            <person name="Sun Q."/>
            <person name="Mori K."/>
        </authorList>
    </citation>
    <scope>NUCLEOTIDE SEQUENCE</scope>
    <source>
        <strain evidence="3">NBRC 110023</strain>
    </source>
</reference>
<evidence type="ECO:0000313" key="4">
    <source>
        <dbReference type="Proteomes" id="UP001156601"/>
    </source>
</evidence>
<keyword evidence="2" id="KW-0732">Signal</keyword>
<evidence type="ECO:0008006" key="5">
    <source>
        <dbReference type="Google" id="ProtNLM"/>
    </source>
</evidence>
<accession>A0AA37WKE4</accession>
<dbReference type="RefSeq" id="WP_284217070.1">
    <property type="nucleotide sequence ID" value="NZ_BSOT01000005.1"/>
</dbReference>
<comment type="caution">
    <text evidence="3">The sequence shown here is derived from an EMBL/GenBank/DDBJ whole genome shotgun (WGS) entry which is preliminary data.</text>
</comment>
<feature type="chain" id="PRO_5041402787" description="Secreted protein" evidence="2">
    <location>
        <begin position="32"/>
        <end position="190"/>
    </location>
</feature>
<keyword evidence="4" id="KW-1185">Reference proteome</keyword>
<dbReference type="EMBL" id="BSOT01000005">
    <property type="protein sequence ID" value="GLR70790.1"/>
    <property type="molecule type" value="Genomic_DNA"/>
</dbReference>
<dbReference type="AlphaFoldDB" id="A0AA37WKE4"/>